<dbReference type="InterPro" id="IPR036388">
    <property type="entry name" value="WH-like_DNA-bd_sf"/>
</dbReference>
<dbReference type="RefSeq" id="WP_339944763.1">
    <property type="nucleotide sequence ID" value="NZ_BAABGA010000008.1"/>
</dbReference>
<evidence type="ECO:0000256" key="2">
    <source>
        <dbReference type="ARBA" id="ARBA00023015"/>
    </source>
</evidence>
<evidence type="ECO:0000256" key="4">
    <source>
        <dbReference type="ARBA" id="ARBA00023125"/>
    </source>
</evidence>
<evidence type="ECO:0000256" key="3">
    <source>
        <dbReference type="ARBA" id="ARBA00023082"/>
    </source>
</evidence>
<dbReference type="InterPro" id="IPR039425">
    <property type="entry name" value="RNA_pol_sigma-70-like"/>
</dbReference>
<evidence type="ECO:0000256" key="1">
    <source>
        <dbReference type="ARBA" id="ARBA00010641"/>
    </source>
</evidence>
<dbReference type="PANTHER" id="PTHR43133:SF8">
    <property type="entry name" value="RNA POLYMERASE SIGMA FACTOR HI_1459-RELATED"/>
    <property type="match status" value="1"/>
</dbReference>
<dbReference type="SUPFAM" id="SSF88946">
    <property type="entry name" value="Sigma2 domain of RNA polymerase sigma factors"/>
    <property type="match status" value="1"/>
</dbReference>
<dbReference type="InterPro" id="IPR013325">
    <property type="entry name" value="RNA_pol_sigma_r2"/>
</dbReference>
<comment type="similarity">
    <text evidence="1">Belongs to the sigma-70 factor family. ECF subfamily.</text>
</comment>
<dbReference type="SUPFAM" id="SSF88659">
    <property type="entry name" value="Sigma3 and sigma4 domains of RNA polymerase sigma factors"/>
    <property type="match status" value="1"/>
</dbReference>
<gene>
    <name evidence="8" type="ORF">GCM10023156_05840</name>
</gene>
<dbReference type="NCBIfam" id="TIGR02943">
    <property type="entry name" value="Sig70_famx1"/>
    <property type="match status" value="1"/>
</dbReference>
<name>A0ABP8M7F9_9BACT</name>
<proteinExistence type="inferred from homology"/>
<dbReference type="Proteomes" id="UP001500840">
    <property type="component" value="Unassembled WGS sequence"/>
</dbReference>
<reference evidence="9" key="1">
    <citation type="journal article" date="2019" name="Int. J. Syst. Evol. Microbiol.">
        <title>The Global Catalogue of Microorganisms (GCM) 10K type strain sequencing project: providing services to taxonomists for standard genome sequencing and annotation.</title>
        <authorList>
            <consortium name="The Broad Institute Genomics Platform"/>
            <consortium name="The Broad Institute Genome Sequencing Center for Infectious Disease"/>
            <person name="Wu L."/>
            <person name="Ma J."/>
        </authorList>
    </citation>
    <scope>NUCLEOTIDE SEQUENCE [LARGE SCALE GENOMIC DNA]</scope>
    <source>
        <strain evidence="9">JCM 17759</strain>
    </source>
</reference>
<evidence type="ECO:0000259" key="6">
    <source>
        <dbReference type="Pfam" id="PF04542"/>
    </source>
</evidence>
<protein>
    <submittedName>
        <fullName evidence="8">Sigma-70 family RNA polymerase sigma factor</fullName>
    </submittedName>
</protein>
<dbReference type="Pfam" id="PF08281">
    <property type="entry name" value="Sigma70_r4_2"/>
    <property type="match status" value="1"/>
</dbReference>
<dbReference type="InterPro" id="IPR014289">
    <property type="entry name" value="RNA_pol_sigma-24-rel"/>
</dbReference>
<evidence type="ECO:0000259" key="7">
    <source>
        <dbReference type="Pfam" id="PF08281"/>
    </source>
</evidence>
<dbReference type="Gene3D" id="1.10.10.10">
    <property type="entry name" value="Winged helix-like DNA-binding domain superfamily/Winged helix DNA-binding domain"/>
    <property type="match status" value="1"/>
</dbReference>
<evidence type="ECO:0000313" key="8">
    <source>
        <dbReference type="EMBL" id="GAA4445785.1"/>
    </source>
</evidence>
<keyword evidence="2" id="KW-0805">Transcription regulation</keyword>
<accession>A0ABP8M7F9</accession>
<dbReference type="InterPro" id="IPR013324">
    <property type="entry name" value="RNA_pol_sigma_r3/r4-like"/>
</dbReference>
<sequence length="196" mass="22759">MMDVPVETEKRSAINPAMWVDEYGDSLYRYALSRLRDVEAAEEVVQQTFLAGIEHIKQFSGQGSEQGWLLGILKRKIVDLVRARSRTTQLIEEDGGDPLDRMFDRNGNWRRNTHSMLQQPLESIEREEFWPILRTCLSELPVGQADAFTLREMDELGTKEICKKMSISPSNLWVLLHRARLRLANCMKSRWHLEQG</sequence>
<dbReference type="Gene3D" id="1.10.1740.10">
    <property type="match status" value="1"/>
</dbReference>
<dbReference type="InterPro" id="IPR013249">
    <property type="entry name" value="RNA_pol_sigma70_r4_t2"/>
</dbReference>
<feature type="domain" description="RNA polymerase sigma-70 region 2" evidence="6">
    <location>
        <begin position="20"/>
        <end position="87"/>
    </location>
</feature>
<evidence type="ECO:0000313" key="9">
    <source>
        <dbReference type="Proteomes" id="UP001500840"/>
    </source>
</evidence>
<dbReference type="Pfam" id="PF04542">
    <property type="entry name" value="Sigma70_r2"/>
    <property type="match status" value="1"/>
</dbReference>
<organism evidence="8 9">
    <name type="scientific">Novipirellula rosea</name>
    <dbReference type="NCBI Taxonomy" id="1031540"/>
    <lineage>
        <taxon>Bacteria</taxon>
        <taxon>Pseudomonadati</taxon>
        <taxon>Planctomycetota</taxon>
        <taxon>Planctomycetia</taxon>
        <taxon>Pirellulales</taxon>
        <taxon>Pirellulaceae</taxon>
        <taxon>Novipirellula</taxon>
    </lineage>
</organism>
<dbReference type="EMBL" id="BAABGA010000008">
    <property type="protein sequence ID" value="GAA4445785.1"/>
    <property type="molecule type" value="Genomic_DNA"/>
</dbReference>
<keyword evidence="3" id="KW-0731">Sigma factor</keyword>
<dbReference type="InterPro" id="IPR007627">
    <property type="entry name" value="RNA_pol_sigma70_r2"/>
</dbReference>
<dbReference type="PANTHER" id="PTHR43133">
    <property type="entry name" value="RNA POLYMERASE ECF-TYPE SIGMA FACTO"/>
    <property type="match status" value="1"/>
</dbReference>
<dbReference type="NCBIfam" id="TIGR02937">
    <property type="entry name" value="sigma70-ECF"/>
    <property type="match status" value="1"/>
</dbReference>
<keyword evidence="9" id="KW-1185">Reference proteome</keyword>
<keyword evidence="5" id="KW-0804">Transcription</keyword>
<evidence type="ECO:0000256" key="5">
    <source>
        <dbReference type="ARBA" id="ARBA00023163"/>
    </source>
</evidence>
<keyword evidence="4" id="KW-0238">DNA-binding</keyword>
<dbReference type="InterPro" id="IPR014284">
    <property type="entry name" value="RNA_pol_sigma-70_dom"/>
</dbReference>
<comment type="caution">
    <text evidence="8">The sequence shown here is derived from an EMBL/GenBank/DDBJ whole genome shotgun (WGS) entry which is preliminary data.</text>
</comment>
<feature type="domain" description="RNA polymerase sigma factor 70 region 4 type 2" evidence="7">
    <location>
        <begin position="133"/>
        <end position="183"/>
    </location>
</feature>